<protein>
    <recommendedName>
        <fullName evidence="1">DDE-1 domain-containing protein</fullName>
    </recommendedName>
</protein>
<dbReference type="Proteomes" id="UP000663828">
    <property type="component" value="Unassembled WGS sequence"/>
</dbReference>
<evidence type="ECO:0000259" key="1">
    <source>
        <dbReference type="Pfam" id="PF03184"/>
    </source>
</evidence>
<reference evidence="2" key="1">
    <citation type="submission" date="2021-02" db="EMBL/GenBank/DDBJ databases">
        <authorList>
            <person name="Nowell W R."/>
        </authorList>
    </citation>
    <scope>NUCLEOTIDE SEQUENCE</scope>
</reference>
<dbReference type="Pfam" id="PF03184">
    <property type="entry name" value="DDE_1"/>
    <property type="match status" value="1"/>
</dbReference>
<feature type="domain" description="DDE-1" evidence="1">
    <location>
        <begin position="205"/>
        <end position="311"/>
    </location>
</feature>
<dbReference type="EMBL" id="CAJNOR010004315">
    <property type="protein sequence ID" value="CAF1492870.1"/>
    <property type="molecule type" value="Genomic_DNA"/>
</dbReference>
<dbReference type="InterPro" id="IPR004875">
    <property type="entry name" value="DDE_SF_endonuclease_dom"/>
</dbReference>
<dbReference type="GO" id="GO:0003676">
    <property type="term" value="F:nucleic acid binding"/>
    <property type="evidence" value="ECO:0007669"/>
    <property type="project" value="InterPro"/>
</dbReference>
<sequence length="382" mass="44001">MINAVSVTTMLANHVAKKDSYRPSGNLQDEDELGDDALLQKFSLEYMTNVIDFYDEIDTTTGKRKHTWKSVQHRFRRVSHRRYLTRFRNYVERRGTKKQKHALDNTDELEQLANRFVEEAKVEMQHYSPNEIMNTDQVGLEKELHSSRTLSYQGEKSTVSAVKSQNAISHSYTLQSTINLAGEVVGPIYLCLNEPTGRISENVQAKMFQPSNVVITCSKSGKLTKSLVHYWRDKVLAAIVHKKCLLLSDAWLGQGDEEIYKRVPGCKRLVIPKKTTDKIQPLDVFHNRQMKSIIRHAYDRVMLDQLPISMSTRNNIIRLVSLTHSQMSSKIFHGLIRYAWFASGYTDKHPGDFKTVDQNRGHESFWGFASPNEVYLWAKYGP</sequence>
<proteinExistence type="predicted"/>
<evidence type="ECO:0000313" key="3">
    <source>
        <dbReference type="Proteomes" id="UP000663828"/>
    </source>
</evidence>
<accession>A0A815SL25</accession>
<keyword evidence="3" id="KW-1185">Reference proteome</keyword>
<organism evidence="2 3">
    <name type="scientific">Adineta ricciae</name>
    <name type="common">Rotifer</name>
    <dbReference type="NCBI Taxonomy" id="249248"/>
    <lineage>
        <taxon>Eukaryota</taxon>
        <taxon>Metazoa</taxon>
        <taxon>Spiralia</taxon>
        <taxon>Gnathifera</taxon>
        <taxon>Rotifera</taxon>
        <taxon>Eurotatoria</taxon>
        <taxon>Bdelloidea</taxon>
        <taxon>Adinetida</taxon>
        <taxon>Adinetidae</taxon>
        <taxon>Adineta</taxon>
    </lineage>
</organism>
<name>A0A815SL25_ADIRI</name>
<dbReference type="AlphaFoldDB" id="A0A815SL25"/>
<gene>
    <name evidence="2" type="ORF">XAT740_LOCUS39190</name>
</gene>
<comment type="caution">
    <text evidence="2">The sequence shown here is derived from an EMBL/GenBank/DDBJ whole genome shotgun (WGS) entry which is preliminary data.</text>
</comment>
<evidence type="ECO:0000313" key="2">
    <source>
        <dbReference type="EMBL" id="CAF1492870.1"/>
    </source>
</evidence>